<evidence type="ECO:0000313" key="7">
    <source>
        <dbReference type="EMBL" id="MBB3891763.1"/>
    </source>
</evidence>
<evidence type="ECO:0000256" key="5">
    <source>
        <dbReference type="PIRSR" id="PIRSR604294-1"/>
    </source>
</evidence>
<evidence type="ECO:0000256" key="2">
    <source>
        <dbReference type="ARBA" id="ARBA00022723"/>
    </source>
</evidence>
<proteinExistence type="inferred from homology"/>
<comment type="cofactor">
    <cofactor evidence="5 6">
        <name>Fe(2+)</name>
        <dbReference type="ChEBI" id="CHEBI:29033"/>
    </cofactor>
    <text evidence="5 6">Binds 1 Fe(2+) ion per subunit.</text>
</comment>
<keyword evidence="3 6" id="KW-0560">Oxidoreductase</keyword>
<organism evidence="7 8">
    <name type="scientific">Phenylobacterium haematophilum</name>
    <dbReference type="NCBI Taxonomy" id="98513"/>
    <lineage>
        <taxon>Bacteria</taxon>
        <taxon>Pseudomonadati</taxon>
        <taxon>Pseudomonadota</taxon>
        <taxon>Alphaproteobacteria</taxon>
        <taxon>Caulobacterales</taxon>
        <taxon>Caulobacteraceae</taxon>
        <taxon>Phenylobacterium</taxon>
    </lineage>
</organism>
<evidence type="ECO:0000256" key="1">
    <source>
        <dbReference type="ARBA" id="ARBA00006787"/>
    </source>
</evidence>
<feature type="binding site" evidence="5">
    <location>
        <position position="457"/>
    </location>
    <ligand>
        <name>Fe cation</name>
        <dbReference type="ChEBI" id="CHEBI:24875"/>
        <note>catalytic</note>
    </ligand>
</feature>
<comment type="caution">
    <text evidence="7">The sequence shown here is derived from an EMBL/GenBank/DDBJ whole genome shotgun (WGS) entry which is preliminary data.</text>
</comment>
<dbReference type="GO" id="GO:0046872">
    <property type="term" value="F:metal ion binding"/>
    <property type="evidence" value="ECO:0007669"/>
    <property type="project" value="UniProtKB-KW"/>
</dbReference>
<keyword evidence="8" id="KW-1185">Reference proteome</keyword>
<gene>
    <name evidence="7" type="ORF">GGQ61_002491</name>
</gene>
<keyword evidence="2 5" id="KW-0479">Metal-binding</keyword>
<protein>
    <recommendedName>
        <fullName evidence="6">Dioxygenase</fullName>
        <ecNumber evidence="6">1.13.11.-</ecNumber>
    </recommendedName>
</protein>
<dbReference type="GO" id="GO:0010436">
    <property type="term" value="F:carotenoid dioxygenase activity"/>
    <property type="evidence" value="ECO:0007669"/>
    <property type="project" value="TreeGrafter"/>
</dbReference>
<feature type="binding site" evidence="5">
    <location>
        <position position="215"/>
    </location>
    <ligand>
        <name>Fe cation</name>
        <dbReference type="ChEBI" id="CHEBI:24875"/>
        <note>catalytic</note>
    </ligand>
</feature>
<keyword evidence="4 5" id="KW-0408">Iron</keyword>
<dbReference type="AlphaFoldDB" id="A0A840A255"/>
<evidence type="ECO:0000256" key="4">
    <source>
        <dbReference type="ARBA" id="ARBA00023004"/>
    </source>
</evidence>
<feature type="binding site" evidence="5">
    <location>
        <position position="279"/>
    </location>
    <ligand>
        <name>Fe cation</name>
        <dbReference type="ChEBI" id="CHEBI:24875"/>
        <note>catalytic</note>
    </ligand>
</feature>
<reference evidence="7 8" key="1">
    <citation type="submission" date="2020-08" db="EMBL/GenBank/DDBJ databases">
        <title>Genomic Encyclopedia of Type Strains, Phase IV (KMG-IV): sequencing the most valuable type-strain genomes for metagenomic binning, comparative biology and taxonomic classification.</title>
        <authorList>
            <person name="Goeker M."/>
        </authorList>
    </citation>
    <scope>NUCLEOTIDE SEQUENCE [LARGE SCALE GENOMIC DNA]</scope>
    <source>
        <strain evidence="7 8">DSM 21793</strain>
    </source>
</reference>
<comment type="similarity">
    <text evidence="1 6">Belongs to the carotenoid oxygenase family.</text>
</comment>
<dbReference type="PANTHER" id="PTHR10543">
    <property type="entry name" value="BETA-CAROTENE DIOXYGENASE"/>
    <property type="match status" value="1"/>
</dbReference>
<dbReference type="PANTHER" id="PTHR10543:SF89">
    <property type="entry name" value="CAROTENOID 9,10(9',10')-CLEAVAGE DIOXYGENASE 1"/>
    <property type="match status" value="1"/>
</dbReference>
<dbReference type="EMBL" id="JACIDK010000003">
    <property type="protein sequence ID" value="MBB3891763.1"/>
    <property type="molecule type" value="Genomic_DNA"/>
</dbReference>
<dbReference type="GO" id="GO:0016121">
    <property type="term" value="P:carotene catabolic process"/>
    <property type="evidence" value="ECO:0007669"/>
    <property type="project" value="TreeGrafter"/>
</dbReference>
<name>A0A840A255_9CAUL</name>
<dbReference type="EC" id="1.13.11.-" evidence="6"/>
<evidence type="ECO:0000256" key="6">
    <source>
        <dbReference type="RuleBase" id="RU364048"/>
    </source>
</evidence>
<dbReference type="Pfam" id="PF03055">
    <property type="entry name" value="RPE65"/>
    <property type="match status" value="1"/>
</dbReference>
<dbReference type="RefSeq" id="WP_183773175.1">
    <property type="nucleotide sequence ID" value="NZ_JACIDK010000003.1"/>
</dbReference>
<keyword evidence="6 7" id="KW-0223">Dioxygenase</keyword>
<dbReference type="InterPro" id="IPR004294">
    <property type="entry name" value="Carotenoid_Oase"/>
</dbReference>
<accession>A0A840A255</accession>
<sequence length="463" mass="51155">MDGDVRINPYLSGNFAPVRSEDDYELTVTGEIPKGLRGTLYRTGPNPQFEPRGEYHWFSGDGMIHAFHVEDGKVSYRNRYVRTPKWEAENAAGRALWGAFGNPATTDPSVLGKDSGGVANTNIVFHAGKLLALEEGHLPFEMQPRTLESKGPVEQYRGRVTAHPKIDPKTGEMVWFGYGIGPMPFGTGISYGVTDATGKVVRRDDFEAPYSSMIHDFLVTDNYVLFPVLPLTGSLQRAMSGLPAFAWEPDKGSHVAVMRRDADVSTIRWFNAPPSYVFHPMNAWEQDGKIIADVFRYDSAPLFPNADGSPGAKAAARLVRWTFDLNGDSDAIREEAIDDLDGEFPRFDERHAGLAYRHGWYAADPSGAKTIKQTAIAHLDLKTGKRQVYELSGGDMTSEPVFTPRSDSADEGDGWVTAVVWRAAENRSDFLVFDAQDIAKGPIGTAHLPRRVPFGFHGNWVAE</sequence>
<dbReference type="Proteomes" id="UP000530564">
    <property type="component" value="Unassembled WGS sequence"/>
</dbReference>
<evidence type="ECO:0000313" key="8">
    <source>
        <dbReference type="Proteomes" id="UP000530564"/>
    </source>
</evidence>
<evidence type="ECO:0000256" key="3">
    <source>
        <dbReference type="ARBA" id="ARBA00023002"/>
    </source>
</evidence>
<feature type="binding site" evidence="5">
    <location>
        <position position="163"/>
    </location>
    <ligand>
        <name>Fe cation</name>
        <dbReference type="ChEBI" id="CHEBI:24875"/>
        <note>catalytic</note>
    </ligand>
</feature>